<gene>
    <name evidence="1" type="ORF">LCI18_006021</name>
</gene>
<name>A0ACD3Z1P9_FUSSC</name>
<dbReference type="EMBL" id="CP090033">
    <property type="protein sequence ID" value="UPK95086.1"/>
    <property type="molecule type" value="Genomic_DNA"/>
</dbReference>
<accession>A0ACD3Z1P9</accession>
<reference evidence="1" key="1">
    <citation type="submission" date="2021-11" db="EMBL/GenBank/DDBJ databases">
        <title>Fusarium solani-melongenae Genome sequencing and assembly.</title>
        <authorList>
            <person name="Xie S."/>
            <person name="Huang L."/>
            <person name="Zhang X."/>
        </authorList>
    </citation>
    <scope>NUCLEOTIDE SEQUENCE</scope>
    <source>
        <strain evidence="1">CRI 24-3</strain>
    </source>
</reference>
<proteinExistence type="predicted"/>
<evidence type="ECO:0000313" key="2">
    <source>
        <dbReference type="Proteomes" id="UP000830768"/>
    </source>
</evidence>
<dbReference type="Proteomes" id="UP000830768">
    <property type="component" value="Chromosome 4"/>
</dbReference>
<keyword evidence="2" id="KW-1185">Reference proteome</keyword>
<sequence>MVGWNDMAYELRLKVYEWVLEEYPPGKLTDYSLVSKEWQQFFEKEIYRHITIDRRYFKTFYRYIQGRKQLVKHIWLRIELDRYECDVCDHTHLNDAFDNDNLELRRSIKGLFTILHSWDEDGASDIKLEISIWSRSDFDHTFREDVYIDSDFNLICELDRPEGPCDETFREMDGQNMWRRPYGLGLSPDMEGLPRVRAIGGLLVRRQTRCVIGVKTIQQIIDRLPKLKEIFYEPRRKYYLIPHIDPYLGYGELMLLRLPGTLRRVVVFEDFNEAHEKHILSRNPLAQSQPRVRSPSPEVGIAMAHLSLSLEKLSISHMTNATQFFNACKSHWVWYNLRELALTTNLMRSMTPETSDLIVRAGQFAMKMPKLHFMELWHGKSKTAAKFSDWTAISWAATYRIRFTREIVDQWSKVAAEVRGHRLNVFGGQTVDPIDVNSHAAAIQELQLLCVVAHPASLEEIRLEAINHSLLN</sequence>
<protein>
    <submittedName>
        <fullName evidence="1">Uncharacterized protein</fullName>
    </submittedName>
</protein>
<evidence type="ECO:0000313" key="1">
    <source>
        <dbReference type="EMBL" id="UPK95086.1"/>
    </source>
</evidence>
<organism evidence="1 2">
    <name type="scientific">Fusarium solani subsp. cucurbitae</name>
    <name type="common">Neocosmosporum cucurbitae</name>
    <dbReference type="NCBI Taxonomy" id="2747967"/>
    <lineage>
        <taxon>Eukaryota</taxon>
        <taxon>Fungi</taxon>
        <taxon>Dikarya</taxon>
        <taxon>Ascomycota</taxon>
        <taxon>Pezizomycotina</taxon>
        <taxon>Sordariomycetes</taxon>
        <taxon>Hypocreomycetidae</taxon>
        <taxon>Hypocreales</taxon>
        <taxon>Nectriaceae</taxon>
        <taxon>Fusarium</taxon>
        <taxon>Fusarium solani species complex</taxon>
    </lineage>
</organism>